<proteinExistence type="predicted"/>
<sequence>MIHEPDARHASSQKAYLASSRRPANLSAVKIDLAICSLQAIHAVSFDRLCSLGETEEDENEFVLVKGGDRGSEGKVLAREEELLAQPLHPQVTTLPKSSAPSVTDAAGRMLILISEVVNV</sequence>
<organism evidence="2 3">
    <name type="scientific">Rubus argutus</name>
    <name type="common">Southern blackberry</name>
    <dbReference type="NCBI Taxonomy" id="59490"/>
    <lineage>
        <taxon>Eukaryota</taxon>
        <taxon>Viridiplantae</taxon>
        <taxon>Streptophyta</taxon>
        <taxon>Embryophyta</taxon>
        <taxon>Tracheophyta</taxon>
        <taxon>Spermatophyta</taxon>
        <taxon>Magnoliopsida</taxon>
        <taxon>eudicotyledons</taxon>
        <taxon>Gunneridae</taxon>
        <taxon>Pentapetalae</taxon>
        <taxon>rosids</taxon>
        <taxon>fabids</taxon>
        <taxon>Rosales</taxon>
        <taxon>Rosaceae</taxon>
        <taxon>Rosoideae</taxon>
        <taxon>Rosoideae incertae sedis</taxon>
        <taxon>Rubus</taxon>
    </lineage>
</organism>
<feature type="region of interest" description="Disordered" evidence="1">
    <location>
        <begin position="1"/>
        <end position="22"/>
    </location>
</feature>
<dbReference type="EMBL" id="JBEDUW010000023">
    <property type="protein sequence ID" value="KAK9907219.1"/>
    <property type="molecule type" value="Genomic_DNA"/>
</dbReference>
<reference evidence="2 3" key="1">
    <citation type="journal article" date="2023" name="G3 (Bethesda)">
        <title>A chromosome-length genome assembly and annotation of blackberry (Rubus argutus, cv. 'Hillquist').</title>
        <authorList>
            <person name="Bruna T."/>
            <person name="Aryal R."/>
            <person name="Dudchenko O."/>
            <person name="Sargent D.J."/>
            <person name="Mead D."/>
            <person name="Buti M."/>
            <person name="Cavallini A."/>
            <person name="Hytonen T."/>
            <person name="Andres J."/>
            <person name="Pham M."/>
            <person name="Weisz D."/>
            <person name="Mascagni F."/>
            <person name="Usai G."/>
            <person name="Natali L."/>
            <person name="Bassil N."/>
            <person name="Fernandez G.E."/>
            <person name="Lomsadze A."/>
            <person name="Armour M."/>
            <person name="Olukolu B."/>
            <person name="Poorten T."/>
            <person name="Britton C."/>
            <person name="Davik J."/>
            <person name="Ashrafi H."/>
            <person name="Aiden E.L."/>
            <person name="Borodovsky M."/>
            <person name="Worthington M."/>
        </authorList>
    </citation>
    <scope>NUCLEOTIDE SEQUENCE [LARGE SCALE GENOMIC DNA]</scope>
    <source>
        <strain evidence="2">PI 553951</strain>
    </source>
</reference>
<protein>
    <submittedName>
        <fullName evidence="2">Uncharacterized protein</fullName>
    </submittedName>
</protein>
<keyword evidence="3" id="KW-1185">Reference proteome</keyword>
<gene>
    <name evidence="2" type="ORF">M0R45_001132</name>
</gene>
<comment type="caution">
    <text evidence="2">The sequence shown here is derived from an EMBL/GenBank/DDBJ whole genome shotgun (WGS) entry which is preliminary data.</text>
</comment>
<accession>A0AAW1VPF8</accession>
<name>A0AAW1VPF8_RUBAR</name>
<evidence type="ECO:0000256" key="1">
    <source>
        <dbReference type="SAM" id="MobiDB-lite"/>
    </source>
</evidence>
<evidence type="ECO:0000313" key="3">
    <source>
        <dbReference type="Proteomes" id="UP001457282"/>
    </source>
</evidence>
<dbReference type="AlphaFoldDB" id="A0AAW1VPF8"/>
<dbReference type="Proteomes" id="UP001457282">
    <property type="component" value="Unassembled WGS sequence"/>
</dbReference>
<evidence type="ECO:0000313" key="2">
    <source>
        <dbReference type="EMBL" id="KAK9907219.1"/>
    </source>
</evidence>